<evidence type="ECO:0000256" key="7">
    <source>
        <dbReference type="ARBA" id="ARBA00022967"/>
    </source>
</evidence>
<evidence type="ECO:0000313" key="15">
    <source>
        <dbReference type="Proteomes" id="UP001596174"/>
    </source>
</evidence>
<dbReference type="EMBL" id="JBHSQJ010000123">
    <property type="protein sequence ID" value="MFC5910606.1"/>
    <property type="molecule type" value="Genomic_DNA"/>
</dbReference>
<name>A0ABW1G7C0_9ACTN</name>
<dbReference type="EC" id="7.1.1.9" evidence="4"/>
<feature type="transmembrane region" description="Helical" evidence="13">
    <location>
        <begin position="33"/>
        <end position="53"/>
    </location>
</feature>
<keyword evidence="6 13" id="KW-0812">Transmembrane</keyword>
<feature type="transmembrane region" description="Helical" evidence="13">
    <location>
        <begin position="104"/>
        <end position="124"/>
    </location>
</feature>
<keyword evidence="9 13" id="KW-0472">Membrane</keyword>
<keyword evidence="5" id="KW-1003">Cell membrane</keyword>
<gene>
    <name evidence="14" type="ORF">ACFP3V_25745</name>
</gene>
<reference evidence="15" key="1">
    <citation type="journal article" date="2019" name="Int. J. Syst. Evol. Microbiol.">
        <title>The Global Catalogue of Microorganisms (GCM) 10K type strain sequencing project: providing services to taxonomists for standard genome sequencing and annotation.</title>
        <authorList>
            <consortium name="The Broad Institute Genomics Platform"/>
            <consortium name="The Broad Institute Genome Sequencing Center for Infectious Disease"/>
            <person name="Wu L."/>
            <person name="Ma J."/>
        </authorList>
    </citation>
    <scope>NUCLEOTIDE SEQUENCE [LARGE SCALE GENOMIC DNA]</scope>
    <source>
        <strain evidence="15">JCM 4816</strain>
    </source>
</reference>
<evidence type="ECO:0000256" key="6">
    <source>
        <dbReference type="ARBA" id="ARBA00022692"/>
    </source>
</evidence>
<evidence type="ECO:0000256" key="8">
    <source>
        <dbReference type="ARBA" id="ARBA00022989"/>
    </source>
</evidence>
<dbReference type="InterPro" id="IPR021050">
    <property type="entry name" value="Cyt_c_oxidase_su4_actinobac"/>
</dbReference>
<evidence type="ECO:0000256" key="4">
    <source>
        <dbReference type="ARBA" id="ARBA00012949"/>
    </source>
</evidence>
<keyword evidence="7" id="KW-1278">Translocase</keyword>
<organism evidence="14 15">
    <name type="scientific">Streptacidiphilus monticola</name>
    <dbReference type="NCBI Taxonomy" id="2161674"/>
    <lineage>
        <taxon>Bacteria</taxon>
        <taxon>Bacillati</taxon>
        <taxon>Actinomycetota</taxon>
        <taxon>Actinomycetes</taxon>
        <taxon>Kitasatosporales</taxon>
        <taxon>Streptomycetaceae</taxon>
        <taxon>Streptacidiphilus</taxon>
    </lineage>
</organism>
<evidence type="ECO:0000256" key="2">
    <source>
        <dbReference type="ARBA" id="ARBA00004651"/>
    </source>
</evidence>
<dbReference type="PIRSF" id="PIRSF017385">
    <property type="entry name" value="CtaF"/>
    <property type="match status" value="1"/>
</dbReference>
<dbReference type="RefSeq" id="WP_380588095.1">
    <property type="nucleotide sequence ID" value="NZ_JBHSQJ010000123.1"/>
</dbReference>
<evidence type="ECO:0000256" key="12">
    <source>
        <dbReference type="ARBA" id="ARBA00047816"/>
    </source>
</evidence>
<dbReference type="Proteomes" id="UP001596174">
    <property type="component" value="Unassembled WGS sequence"/>
</dbReference>
<sequence length="129" mass="13580">MRSEALLWTGVAFFFAVCDGIYLALAHENAGKAALTVALLMSSLVAAFLWINYGRRGARAQDRPAVPVSETAGPLEFFPPSSGYPVITAAGVAFTALAPVFEPWLALVGLGLLAAGVGGFVFQYSRRGE</sequence>
<keyword evidence="8 13" id="KW-1133">Transmembrane helix</keyword>
<evidence type="ECO:0000256" key="10">
    <source>
        <dbReference type="ARBA" id="ARBA00031366"/>
    </source>
</evidence>
<evidence type="ECO:0000313" key="14">
    <source>
        <dbReference type="EMBL" id="MFC5910606.1"/>
    </source>
</evidence>
<evidence type="ECO:0000256" key="11">
    <source>
        <dbReference type="ARBA" id="ARBA00031401"/>
    </source>
</evidence>
<evidence type="ECO:0000256" key="13">
    <source>
        <dbReference type="SAM" id="Phobius"/>
    </source>
</evidence>
<proteinExistence type="inferred from homology"/>
<comment type="function">
    <text evidence="1">Part of cytochrome c oxidase, its function is unknown.</text>
</comment>
<accession>A0ABW1G7C0</accession>
<comment type="subcellular location">
    <subcellularLocation>
        <location evidence="2">Cell membrane</location>
        <topology evidence="2">Multi-pass membrane protein</topology>
    </subcellularLocation>
</comment>
<evidence type="ECO:0000256" key="3">
    <source>
        <dbReference type="ARBA" id="ARBA00006870"/>
    </source>
</evidence>
<evidence type="ECO:0000256" key="9">
    <source>
        <dbReference type="ARBA" id="ARBA00023136"/>
    </source>
</evidence>
<evidence type="ECO:0000256" key="5">
    <source>
        <dbReference type="ARBA" id="ARBA00022475"/>
    </source>
</evidence>
<evidence type="ECO:0000256" key="1">
    <source>
        <dbReference type="ARBA" id="ARBA00002536"/>
    </source>
</evidence>
<feature type="transmembrane region" description="Helical" evidence="13">
    <location>
        <begin position="6"/>
        <end position="26"/>
    </location>
</feature>
<comment type="caution">
    <text evidence="14">The sequence shown here is derived from an EMBL/GenBank/DDBJ whole genome shotgun (WGS) entry which is preliminary data.</text>
</comment>
<keyword evidence="15" id="KW-1185">Reference proteome</keyword>
<comment type="similarity">
    <text evidence="3">Belongs to the cytochrome c oxidase bacterial subunit CtaF family.</text>
</comment>
<comment type="catalytic activity">
    <reaction evidence="12">
        <text>4 Fe(II)-[cytochrome c] + O2 + 8 H(+)(in) = 4 Fe(III)-[cytochrome c] + 2 H2O + 4 H(+)(out)</text>
        <dbReference type="Rhea" id="RHEA:11436"/>
        <dbReference type="Rhea" id="RHEA-COMP:10350"/>
        <dbReference type="Rhea" id="RHEA-COMP:14399"/>
        <dbReference type="ChEBI" id="CHEBI:15377"/>
        <dbReference type="ChEBI" id="CHEBI:15378"/>
        <dbReference type="ChEBI" id="CHEBI:15379"/>
        <dbReference type="ChEBI" id="CHEBI:29033"/>
        <dbReference type="ChEBI" id="CHEBI:29034"/>
        <dbReference type="EC" id="7.1.1.9"/>
    </reaction>
</comment>
<dbReference type="Pfam" id="PF12270">
    <property type="entry name" value="Cyt_c_ox_IV"/>
    <property type="match status" value="1"/>
</dbReference>
<protein>
    <recommendedName>
        <fullName evidence="4">cytochrome-c oxidase</fullName>
        <ecNumber evidence="4">7.1.1.9</ecNumber>
    </recommendedName>
    <alternativeName>
        <fullName evidence="11">Cytochrome aa3 subunit 4</fullName>
    </alternativeName>
    <alternativeName>
        <fullName evidence="10">Cytochrome c oxidase polypeptide IV</fullName>
    </alternativeName>
</protein>